<organism evidence="2 3">
    <name type="scientific">Lasius niger</name>
    <name type="common">Black garden ant</name>
    <dbReference type="NCBI Taxonomy" id="67767"/>
    <lineage>
        <taxon>Eukaryota</taxon>
        <taxon>Metazoa</taxon>
        <taxon>Ecdysozoa</taxon>
        <taxon>Arthropoda</taxon>
        <taxon>Hexapoda</taxon>
        <taxon>Insecta</taxon>
        <taxon>Pterygota</taxon>
        <taxon>Neoptera</taxon>
        <taxon>Endopterygota</taxon>
        <taxon>Hymenoptera</taxon>
        <taxon>Apocrita</taxon>
        <taxon>Aculeata</taxon>
        <taxon>Formicoidea</taxon>
        <taxon>Formicidae</taxon>
        <taxon>Formicinae</taxon>
        <taxon>Lasius</taxon>
        <taxon>Lasius</taxon>
    </lineage>
</organism>
<dbReference type="Pfam" id="PF20700">
    <property type="entry name" value="Mutator"/>
    <property type="match status" value="1"/>
</dbReference>
<reference evidence="2 3" key="1">
    <citation type="submission" date="2015-04" db="EMBL/GenBank/DDBJ databases">
        <title>Lasius niger genome sequencing.</title>
        <authorList>
            <person name="Konorov E.A."/>
            <person name="Nikitin M.A."/>
            <person name="Kirill M.V."/>
            <person name="Chang P."/>
        </authorList>
    </citation>
    <scope>NUCLEOTIDE SEQUENCE [LARGE SCALE GENOMIC DNA]</scope>
    <source>
        <tissue evidence="2">Whole</tissue>
    </source>
</reference>
<gene>
    <name evidence="2" type="ORF">RF55_17846</name>
</gene>
<dbReference type="PaxDb" id="67767-A0A0J7MV69"/>
<dbReference type="EMBL" id="LBMM01016579">
    <property type="protein sequence ID" value="KMQ84385.1"/>
    <property type="molecule type" value="Genomic_DNA"/>
</dbReference>
<feature type="domain" description="Mutator-like transposase" evidence="1">
    <location>
        <begin position="1"/>
        <end position="168"/>
    </location>
</feature>
<dbReference type="InterPro" id="IPR049012">
    <property type="entry name" value="Mutator_transp_dom"/>
</dbReference>
<accession>A0A0J7MV69</accession>
<dbReference type="Proteomes" id="UP000036403">
    <property type="component" value="Unassembled WGS sequence"/>
</dbReference>
<evidence type="ECO:0000313" key="3">
    <source>
        <dbReference type="Proteomes" id="UP000036403"/>
    </source>
</evidence>
<comment type="caution">
    <text evidence="2">The sequence shown here is derived from an EMBL/GenBank/DDBJ whole genome shotgun (WGS) entry which is preliminary data.</text>
</comment>
<dbReference type="AlphaFoldDB" id="A0A0J7MV69"/>
<evidence type="ECO:0000313" key="2">
    <source>
        <dbReference type="EMBL" id="KMQ84385.1"/>
    </source>
</evidence>
<evidence type="ECO:0000259" key="1">
    <source>
        <dbReference type="Pfam" id="PF20700"/>
    </source>
</evidence>
<dbReference type="OrthoDB" id="7699847at2759"/>
<sequence>MCNYENKIWSEPTESKDVLDINTAAVAGTITTGIGHFQLQELCATMNIPSMCENTYIKYRENIVGNFEKIAMDSMRMTGETEKKLVLERNETINGIPYITVVADGSWMKRSYCTAYDSLFGVGAIIGFRTGKILFIGIRNKFCAVCEMAERKDIEPKAHRCYKNFDRNASITNRW</sequence>
<keyword evidence="3" id="KW-1185">Reference proteome</keyword>
<proteinExistence type="predicted"/>
<name>A0A0J7MV69_LASNI</name>
<protein>
    <recommendedName>
        <fullName evidence="1">Mutator-like transposase domain-containing protein</fullName>
    </recommendedName>
</protein>